<dbReference type="RefSeq" id="WP_018361229.1">
    <property type="nucleotide sequence ID" value="NZ_UGTI01000001.1"/>
</dbReference>
<keyword evidence="1" id="KW-0479">Metal-binding</keyword>
<dbReference type="PANTHER" id="PTHR46124:SF2">
    <property type="entry name" value="D-AMINOACYL-TRNA DEACYLASE"/>
    <property type="match status" value="1"/>
</dbReference>
<dbReference type="InterPro" id="IPR032466">
    <property type="entry name" value="Metal_Hydrolase"/>
</dbReference>
<dbReference type="GO" id="GO:0016788">
    <property type="term" value="F:hydrolase activity, acting on ester bonds"/>
    <property type="evidence" value="ECO:0007669"/>
    <property type="project" value="InterPro"/>
</dbReference>
<feature type="binding site" evidence="1">
    <location>
        <position position="71"/>
    </location>
    <ligand>
        <name>a divalent metal cation</name>
        <dbReference type="ChEBI" id="CHEBI:60240"/>
        <label>1</label>
    </ligand>
</feature>
<gene>
    <name evidence="2" type="primary">yjjV</name>
    <name evidence="2" type="ORF">NCTC13100_01177</name>
</gene>
<name>A0A379DJU7_9PORP</name>
<reference evidence="2 3" key="1">
    <citation type="submission" date="2018-06" db="EMBL/GenBank/DDBJ databases">
        <authorList>
            <consortium name="Pathogen Informatics"/>
            <person name="Doyle S."/>
        </authorList>
    </citation>
    <scope>NUCLEOTIDE SEQUENCE [LARGE SCALE GENOMIC DNA]</scope>
    <source>
        <strain evidence="2 3">NCTC13100</strain>
    </source>
</reference>
<dbReference type="EMBL" id="UGTI01000001">
    <property type="protein sequence ID" value="SUB78025.1"/>
    <property type="molecule type" value="Genomic_DNA"/>
</dbReference>
<protein>
    <submittedName>
        <fullName evidence="2">Uncharacterized deoxyribonuclease YjjV</fullName>
        <ecNumber evidence="2">3.1.21.-</ecNumber>
    </submittedName>
</protein>
<sequence length="221" mass="25298">MYWDIHSHKAFGETEAVLRIHSLTPSEFRESETSEFISIGLHPWHLEKFDEQLDQLKQILNSTTSILAIGECGLDRIKSKYSLETQTNVFLEQIELSEAFNLPLILHSVKTNSDLLHIMKEKKPHSPWIIHGYRGNAIECAKLLRTGFYLSFGEHFNPESLTLAYKNSRLLTETDTGEVSIETTYKNISRSLKIDLQELEQSVDKTARNIFGARLSLTLSC</sequence>
<dbReference type="Pfam" id="PF01026">
    <property type="entry name" value="TatD_DNase"/>
    <property type="match status" value="1"/>
</dbReference>
<evidence type="ECO:0000313" key="3">
    <source>
        <dbReference type="Proteomes" id="UP000254263"/>
    </source>
</evidence>
<feature type="binding site" evidence="1">
    <location>
        <position position="107"/>
    </location>
    <ligand>
        <name>a divalent metal cation</name>
        <dbReference type="ChEBI" id="CHEBI:60240"/>
        <label>2</label>
    </ligand>
</feature>
<dbReference type="GO" id="GO:0046872">
    <property type="term" value="F:metal ion binding"/>
    <property type="evidence" value="ECO:0007669"/>
    <property type="project" value="UniProtKB-KW"/>
</dbReference>
<organism evidence="2 3">
    <name type="scientific">Porphyromonas macacae</name>
    <dbReference type="NCBI Taxonomy" id="28115"/>
    <lineage>
        <taxon>Bacteria</taxon>
        <taxon>Pseudomonadati</taxon>
        <taxon>Bacteroidota</taxon>
        <taxon>Bacteroidia</taxon>
        <taxon>Bacteroidales</taxon>
        <taxon>Porphyromonadaceae</taxon>
        <taxon>Porphyromonas</taxon>
    </lineage>
</organism>
<dbReference type="EC" id="3.1.21.-" evidence="2"/>
<dbReference type="Gene3D" id="3.20.20.140">
    <property type="entry name" value="Metal-dependent hydrolases"/>
    <property type="match status" value="1"/>
</dbReference>
<feature type="binding site" evidence="1">
    <location>
        <position position="131"/>
    </location>
    <ligand>
        <name>a divalent metal cation</name>
        <dbReference type="ChEBI" id="CHEBI:60240"/>
        <label>2</label>
    </ligand>
</feature>
<feature type="binding site" evidence="1">
    <location>
        <position position="175"/>
    </location>
    <ligand>
        <name>a divalent metal cation</name>
        <dbReference type="ChEBI" id="CHEBI:60240"/>
        <label>1</label>
    </ligand>
</feature>
<dbReference type="AlphaFoldDB" id="A0A379DJU7"/>
<dbReference type="PANTHER" id="PTHR46124">
    <property type="entry name" value="D-AMINOACYL-TRNA DEACYLASE"/>
    <property type="match status" value="1"/>
</dbReference>
<evidence type="ECO:0000256" key="1">
    <source>
        <dbReference type="PIRSR" id="PIRSR005902-1"/>
    </source>
</evidence>
<proteinExistence type="predicted"/>
<dbReference type="SUPFAM" id="SSF51556">
    <property type="entry name" value="Metallo-dependent hydrolases"/>
    <property type="match status" value="1"/>
</dbReference>
<dbReference type="PIRSF" id="PIRSF005902">
    <property type="entry name" value="DNase_TatD"/>
    <property type="match status" value="1"/>
</dbReference>
<evidence type="ECO:0000313" key="2">
    <source>
        <dbReference type="EMBL" id="SUB78025.1"/>
    </source>
</evidence>
<dbReference type="InterPro" id="IPR001130">
    <property type="entry name" value="TatD-like"/>
</dbReference>
<keyword evidence="2" id="KW-0378">Hydrolase</keyword>
<accession>A0A379DJU7</accession>
<dbReference type="Proteomes" id="UP000254263">
    <property type="component" value="Unassembled WGS sequence"/>
</dbReference>